<feature type="transmembrane region" description="Helical" evidence="1">
    <location>
        <begin position="107"/>
        <end position="128"/>
    </location>
</feature>
<evidence type="ECO:0000313" key="4">
    <source>
        <dbReference type="Proteomes" id="UP001241848"/>
    </source>
</evidence>
<dbReference type="InterPro" id="IPR008756">
    <property type="entry name" value="Peptidase_M56"/>
</dbReference>
<proteinExistence type="predicted"/>
<feature type="domain" description="Peptidase M56" evidence="2">
    <location>
        <begin position="3"/>
        <end position="290"/>
    </location>
</feature>
<feature type="transmembrane region" description="Helical" evidence="1">
    <location>
        <begin position="213"/>
        <end position="232"/>
    </location>
</feature>
<dbReference type="Pfam" id="PF05569">
    <property type="entry name" value="Peptidase_M56"/>
    <property type="match status" value="1"/>
</dbReference>
<dbReference type="EMBL" id="JAPCKK010000016">
    <property type="protein sequence ID" value="MDP4097188.1"/>
    <property type="molecule type" value="Genomic_DNA"/>
</dbReference>
<dbReference type="PANTHER" id="PTHR34978">
    <property type="entry name" value="POSSIBLE SENSOR-TRANSDUCER PROTEIN BLAR"/>
    <property type="match status" value="1"/>
</dbReference>
<keyword evidence="1" id="KW-1133">Transmembrane helix</keyword>
<dbReference type="Gene3D" id="3.30.2010.10">
    <property type="entry name" value="Metalloproteases ('zincins'), catalytic domain"/>
    <property type="match status" value="1"/>
</dbReference>
<organism evidence="3 4">
    <name type="scientific">Paenibacillus zeirhizosphaerae</name>
    <dbReference type="NCBI Taxonomy" id="2987519"/>
    <lineage>
        <taxon>Bacteria</taxon>
        <taxon>Bacillati</taxon>
        <taxon>Bacillota</taxon>
        <taxon>Bacilli</taxon>
        <taxon>Bacillales</taxon>
        <taxon>Paenibacillaceae</taxon>
        <taxon>Paenibacillus</taxon>
    </lineage>
</organism>
<keyword evidence="1" id="KW-0812">Transmembrane</keyword>
<dbReference type="RefSeq" id="WP_305754807.1">
    <property type="nucleotide sequence ID" value="NZ_JAPCKK010000016.1"/>
</dbReference>
<dbReference type="Proteomes" id="UP001241848">
    <property type="component" value="Unassembled WGS sequence"/>
</dbReference>
<keyword evidence="1" id="KW-0472">Membrane</keyword>
<evidence type="ECO:0000256" key="1">
    <source>
        <dbReference type="SAM" id="Phobius"/>
    </source>
</evidence>
<dbReference type="CDD" id="cd07341">
    <property type="entry name" value="M56_BlaR1_MecR1_like"/>
    <property type="match status" value="1"/>
</dbReference>
<dbReference type="InterPro" id="IPR052173">
    <property type="entry name" value="Beta-lactam_resp_regulator"/>
</dbReference>
<feature type="transmembrane region" description="Helical" evidence="1">
    <location>
        <begin position="298"/>
        <end position="318"/>
    </location>
</feature>
<accession>A0ABT9FR28</accession>
<protein>
    <submittedName>
        <fullName evidence="3">M56 family metallopeptidase</fullName>
    </submittedName>
</protein>
<feature type="transmembrane region" description="Helical" evidence="1">
    <location>
        <begin position="6"/>
        <end position="25"/>
    </location>
</feature>
<name>A0ABT9FR28_9BACL</name>
<sequence length="444" mass="49559">MNIIEMSLSASMLIVAVMVIRWLALHLFPKSFFLMLWGIALCRLLFPWSIPVPSWLGIHSLSDTWIGRITGGSQSIEAAKHTYEPGSVAAVLAVTPDRIAAVSVQEVLTVIWIAGMAGFILWFGIAFYRSYRQLSMALPYNNSFVERWLQEQKLRRPLQIVVSDRITTPLAYGIFKPKIILPKSLAVKDEQELSFILMHELTHIRRLDTLWKMVLLAALCVHWFNPLAWLLYKLMSRDIELACDEKVIRIFGEQAKPNYAMSLIAMAEQKAKFSPLYNGYSKNLTEERITSIMKFKKASVLTMSVALLLVVGAASVFADSSAADKAQMLKGPAVEGSVTNSAQTEELNLPEAAIPGPSDMAVEKAVRTATEQVAKQYGVSSQTLSQFTVTPYFWSYEKTGETVWRIEFNPTEPEDYASIGCYYIEMDSKTGEVVKTISAGDAVG</sequence>
<reference evidence="3 4" key="1">
    <citation type="submission" date="2022-10" db="EMBL/GenBank/DDBJ databases">
        <title>Paenibacillus description and whole genome data of maize root bacterial community.</title>
        <authorList>
            <person name="Marton D."/>
            <person name="Farkas M."/>
            <person name="Cserhati M."/>
        </authorList>
    </citation>
    <scope>NUCLEOTIDE SEQUENCE [LARGE SCALE GENOMIC DNA]</scope>
    <source>
        <strain evidence="3 4">P96</strain>
    </source>
</reference>
<dbReference type="PANTHER" id="PTHR34978:SF3">
    <property type="entry name" value="SLR0241 PROTEIN"/>
    <property type="match status" value="1"/>
</dbReference>
<evidence type="ECO:0000313" key="3">
    <source>
        <dbReference type="EMBL" id="MDP4097188.1"/>
    </source>
</evidence>
<evidence type="ECO:0000259" key="2">
    <source>
        <dbReference type="Pfam" id="PF05569"/>
    </source>
</evidence>
<comment type="caution">
    <text evidence="3">The sequence shown here is derived from an EMBL/GenBank/DDBJ whole genome shotgun (WGS) entry which is preliminary data.</text>
</comment>
<keyword evidence="4" id="KW-1185">Reference proteome</keyword>
<feature type="transmembrane region" description="Helical" evidence="1">
    <location>
        <begin position="32"/>
        <end position="50"/>
    </location>
</feature>
<gene>
    <name evidence="3" type="ORF">OIN60_10440</name>
</gene>